<reference evidence="1 2" key="1">
    <citation type="submission" date="2018-06" db="EMBL/GenBank/DDBJ databases">
        <title>Genomic Encyclopedia of Archaeal and Bacterial Type Strains, Phase II (KMG-II): from individual species to whole genera.</title>
        <authorList>
            <person name="Goeker M."/>
        </authorList>
    </citation>
    <scope>NUCLEOTIDE SEQUENCE [LARGE SCALE GENOMIC DNA]</scope>
    <source>
        <strain evidence="1 2">DSM 6779</strain>
    </source>
</reference>
<proteinExistence type="predicted"/>
<protein>
    <submittedName>
        <fullName evidence="1">Uncharacterized protein</fullName>
    </submittedName>
</protein>
<dbReference type="Proteomes" id="UP000249239">
    <property type="component" value="Unassembled WGS sequence"/>
</dbReference>
<name>A0A2W7N436_9BACT</name>
<dbReference type="EMBL" id="QKZK01000017">
    <property type="protein sequence ID" value="PZX15125.1"/>
    <property type="molecule type" value="Genomic_DNA"/>
</dbReference>
<feature type="non-terminal residue" evidence="1">
    <location>
        <position position="1"/>
    </location>
</feature>
<evidence type="ECO:0000313" key="2">
    <source>
        <dbReference type="Proteomes" id="UP000249239"/>
    </source>
</evidence>
<evidence type="ECO:0000313" key="1">
    <source>
        <dbReference type="EMBL" id="PZX15125.1"/>
    </source>
</evidence>
<keyword evidence="2" id="KW-1185">Reference proteome</keyword>
<dbReference type="AlphaFoldDB" id="A0A2W7N436"/>
<accession>A0A2W7N436</accession>
<sequence>HIRIVLTKFYDRLPTFRTAIAMPVSIVSTVSIAGNGNGGNSGNGIND</sequence>
<comment type="caution">
    <text evidence="1">The sequence shown here is derived from an EMBL/GenBank/DDBJ whole genome shotgun (WGS) entry which is preliminary data.</text>
</comment>
<organism evidence="1 2">
    <name type="scientific">Breznakibacter xylanolyticus</name>
    <dbReference type="NCBI Taxonomy" id="990"/>
    <lineage>
        <taxon>Bacteria</taxon>
        <taxon>Pseudomonadati</taxon>
        <taxon>Bacteroidota</taxon>
        <taxon>Bacteroidia</taxon>
        <taxon>Marinilabiliales</taxon>
        <taxon>Marinilabiliaceae</taxon>
        <taxon>Breznakibacter</taxon>
    </lineage>
</organism>
<gene>
    <name evidence="1" type="ORF">LX69_02211</name>
</gene>